<protein>
    <recommendedName>
        <fullName evidence="2">DUF6534 domain-containing protein</fullName>
    </recommendedName>
</protein>
<proteinExistence type="predicted"/>
<evidence type="ECO:0000256" key="1">
    <source>
        <dbReference type="SAM" id="Phobius"/>
    </source>
</evidence>
<feature type="transmembrane region" description="Helical" evidence="1">
    <location>
        <begin position="218"/>
        <end position="244"/>
    </location>
</feature>
<feature type="transmembrane region" description="Helical" evidence="1">
    <location>
        <begin position="20"/>
        <end position="42"/>
    </location>
</feature>
<evidence type="ECO:0000313" key="3">
    <source>
        <dbReference type="EMBL" id="KIK56233.1"/>
    </source>
</evidence>
<gene>
    <name evidence="3" type="ORF">GYMLUDRAFT_62092</name>
</gene>
<keyword evidence="1" id="KW-0472">Membrane</keyword>
<dbReference type="PANTHER" id="PTHR40465">
    <property type="entry name" value="CHROMOSOME 1, WHOLE GENOME SHOTGUN SEQUENCE"/>
    <property type="match status" value="1"/>
</dbReference>
<name>A0A0D0CM23_9AGAR</name>
<dbReference type="PANTHER" id="PTHR40465:SF1">
    <property type="entry name" value="DUF6534 DOMAIN-CONTAINING PROTEIN"/>
    <property type="match status" value="1"/>
</dbReference>
<organism evidence="3 4">
    <name type="scientific">Collybiopsis luxurians FD-317 M1</name>
    <dbReference type="NCBI Taxonomy" id="944289"/>
    <lineage>
        <taxon>Eukaryota</taxon>
        <taxon>Fungi</taxon>
        <taxon>Dikarya</taxon>
        <taxon>Basidiomycota</taxon>
        <taxon>Agaricomycotina</taxon>
        <taxon>Agaricomycetes</taxon>
        <taxon>Agaricomycetidae</taxon>
        <taxon>Agaricales</taxon>
        <taxon>Marasmiineae</taxon>
        <taxon>Omphalotaceae</taxon>
        <taxon>Collybiopsis</taxon>
        <taxon>Collybiopsis luxurians</taxon>
    </lineage>
</organism>
<keyword evidence="1" id="KW-0812">Transmembrane</keyword>
<feature type="transmembrane region" description="Helical" evidence="1">
    <location>
        <begin position="264"/>
        <end position="289"/>
    </location>
</feature>
<keyword evidence="1" id="KW-1133">Transmembrane helix</keyword>
<feature type="domain" description="DUF6534" evidence="2">
    <location>
        <begin position="230"/>
        <end position="308"/>
    </location>
</feature>
<sequence>MSSSSTPSTIPPQAFKLPNMNTTIGALQIGLVLSILLVGIALAQGYTFFSRPSQELKQEKRRVICVVAALLVLDILQSAFSAHAVYFYTVTNGMDIAALDKDRITHSHLVSQGFMVVISQWFATKAFLPVEYIMTKASTMLSRYSWQKVYSDSCHDCCAFFFTTWFVNLYGASLWARVLIGIGSPSFRFFNFTSELLKNVALNVYRDEAKLFSMVPELMWTLITALALVAACDVLIAISLCYYLNASRTGFYRSGSTETLIDRLILWTVSTGLLTSVFAVAKLVCIVAMQNNLVYVGVFFVGSKYLNSELRREYQFKSECKEIIQIAEPASPNFKYRVQGLQNY</sequence>
<dbReference type="Pfam" id="PF20152">
    <property type="entry name" value="DUF6534"/>
    <property type="match status" value="1"/>
</dbReference>
<evidence type="ECO:0000259" key="2">
    <source>
        <dbReference type="Pfam" id="PF20152"/>
    </source>
</evidence>
<dbReference type="AlphaFoldDB" id="A0A0D0CM23"/>
<reference evidence="3 4" key="1">
    <citation type="submission" date="2014-04" db="EMBL/GenBank/DDBJ databases">
        <title>Evolutionary Origins and Diversification of the Mycorrhizal Mutualists.</title>
        <authorList>
            <consortium name="DOE Joint Genome Institute"/>
            <consortium name="Mycorrhizal Genomics Consortium"/>
            <person name="Kohler A."/>
            <person name="Kuo A."/>
            <person name="Nagy L.G."/>
            <person name="Floudas D."/>
            <person name="Copeland A."/>
            <person name="Barry K.W."/>
            <person name="Cichocki N."/>
            <person name="Veneault-Fourrey C."/>
            <person name="LaButti K."/>
            <person name="Lindquist E.A."/>
            <person name="Lipzen A."/>
            <person name="Lundell T."/>
            <person name="Morin E."/>
            <person name="Murat C."/>
            <person name="Riley R."/>
            <person name="Ohm R."/>
            <person name="Sun H."/>
            <person name="Tunlid A."/>
            <person name="Henrissat B."/>
            <person name="Grigoriev I.V."/>
            <person name="Hibbett D.S."/>
            <person name="Martin F."/>
        </authorList>
    </citation>
    <scope>NUCLEOTIDE SEQUENCE [LARGE SCALE GENOMIC DNA]</scope>
    <source>
        <strain evidence="3 4">FD-317 M1</strain>
    </source>
</reference>
<dbReference type="HOGENOM" id="CLU_046025_5_4_1"/>
<accession>A0A0D0CM23</accession>
<evidence type="ECO:0000313" key="4">
    <source>
        <dbReference type="Proteomes" id="UP000053593"/>
    </source>
</evidence>
<dbReference type="EMBL" id="KN834799">
    <property type="protein sequence ID" value="KIK56233.1"/>
    <property type="molecule type" value="Genomic_DNA"/>
</dbReference>
<dbReference type="Proteomes" id="UP000053593">
    <property type="component" value="Unassembled WGS sequence"/>
</dbReference>
<keyword evidence="4" id="KW-1185">Reference proteome</keyword>
<dbReference type="InterPro" id="IPR045339">
    <property type="entry name" value="DUF6534"/>
</dbReference>
<feature type="transmembrane region" description="Helical" evidence="1">
    <location>
        <begin position="63"/>
        <end position="89"/>
    </location>
</feature>
<feature type="transmembrane region" description="Helical" evidence="1">
    <location>
        <begin position="109"/>
        <end position="128"/>
    </location>
</feature>